<evidence type="ECO:0000259" key="1">
    <source>
        <dbReference type="Pfam" id="PF10021"/>
    </source>
</evidence>
<name>A0AAJ0CV90_9HYPO</name>
<dbReference type="AlphaFoldDB" id="A0AAJ0CV90"/>
<reference evidence="2" key="1">
    <citation type="submission" date="2023-06" db="EMBL/GenBank/DDBJ databases">
        <title>Conoideocrella luteorostrata (Hypocreales: Clavicipitaceae), a potential biocontrol fungus for elongate hemlock scale in United States Christmas tree production areas.</title>
        <authorList>
            <person name="Barrett H."/>
            <person name="Lovett B."/>
            <person name="Macias A.M."/>
            <person name="Stajich J.E."/>
            <person name="Kasson M.T."/>
        </authorList>
    </citation>
    <scope>NUCLEOTIDE SEQUENCE</scope>
    <source>
        <strain evidence="2">ARSEF 14590</strain>
    </source>
</reference>
<dbReference type="Proteomes" id="UP001251528">
    <property type="component" value="Unassembled WGS sequence"/>
</dbReference>
<evidence type="ECO:0000313" key="2">
    <source>
        <dbReference type="EMBL" id="KAK2609071.1"/>
    </source>
</evidence>
<dbReference type="NCBIfam" id="TIGR02452">
    <property type="entry name" value="TIGR02452 family protein"/>
    <property type="match status" value="1"/>
</dbReference>
<proteinExistence type="predicted"/>
<dbReference type="SUPFAM" id="SSF52949">
    <property type="entry name" value="Macro domain-like"/>
    <property type="match status" value="1"/>
</dbReference>
<dbReference type="InterPro" id="IPR043472">
    <property type="entry name" value="Macro_dom-like"/>
</dbReference>
<sequence>MSEQKTLDDWMSLARSANYAAKPQTLGPSTSRRDQGFRQREDLVNIAKETRTILPEILKKLPNIRASKSEALYLSTLPPLKPSECSMRTTAGFATIRIVNDDSLNAAIDLASLKGNSTSGRVAVLNMASHANPGGGWLKGARAQEEALCYRSSLALSLHRHYYPFKQRMGLYTPDVVVIRSDIASGHNLLVPDVEVQDLPVVSVLSIAALRCPETRQIQVNTAAGDVLEKLIYADPAARELTKDKMRLCLRMAAYQEHSLLVLGALGCGAFKNPNEEVAHCWLEVLQEAEFQGGRWEEIWFAVYDTRKEGNFEVFERVLGGAKV</sequence>
<dbReference type="InterPro" id="IPR012664">
    <property type="entry name" value="CHP02452"/>
</dbReference>
<organism evidence="2 3">
    <name type="scientific">Conoideocrella luteorostrata</name>
    <dbReference type="NCBI Taxonomy" id="1105319"/>
    <lineage>
        <taxon>Eukaryota</taxon>
        <taxon>Fungi</taxon>
        <taxon>Dikarya</taxon>
        <taxon>Ascomycota</taxon>
        <taxon>Pezizomycotina</taxon>
        <taxon>Sordariomycetes</taxon>
        <taxon>Hypocreomycetidae</taxon>
        <taxon>Hypocreales</taxon>
        <taxon>Clavicipitaceae</taxon>
        <taxon>Conoideocrella</taxon>
    </lineage>
</organism>
<dbReference type="PANTHER" id="PTHR35596">
    <property type="entry name" value="DUF2263 DOMAIN-CONTAINING PROTEIN"/>
    <property type="match status" value="1"/>
</dbReference>
<dbReference type="EMBL" id="JASWJB010000028">
    <property type="protein sequence ID" value="KAK2609071.1"/>
    <property type="molecule type" value="Genomic_DNA"/>
</dbReference>
<dbReference type="InterPro" id="IPR019261">
    <property type="entry name" value="PARG_cat_microbial"/>
</dbReference>
<keyword evidence="3" id="KW-1185">Reference proteome</keyword>
<feature type="domain" description="Microbial-type PARG catalytic" evidence="1">
    <location>
        <begin position="86"/>
        <end position="180"/>
    </location>
</feature>
<dbReference type="Gene3D" id="3.40.220.10">
    <property type="entry name" value="Leucine Aminopeptidase, subunit E, domain 1"/>
    <property type="match status" value="1"/>
</dbReference>
<evidence type="ECO:0000313" key="3">
    <source>
        <dbReference type="Proteomes" id="UP001251528"/>
    </source>
</evidence>
<accession>A0AAJ0CV90</accession>
<dbReference type="PANTHER" id="PTHR35596:SF1">
    <property type="entry name" value="MICROBIAL-TYPE PARG CATALYTIC DOMAIN-CONTAINING PROTEIN"/>
    <property type="match status" value="1"/>
</dbReference>
<comment type="caution">
    <text evidence="2">The sequence shown here is derived from an EMBL/GenBank/DDBJ whole genome shotgun (WGS) entry which is preliminary data.</text>
</comment>
<gene>
    <name evidence="2" type="ORF">QQS21_002441</name>
</gene>
<dbReference type="Pfam" id="PF10021">
    <property type="entry name" value="PARG_cat_microb"/>
    <property type="match status" value="1"/>
</dbReference>
<protein>
    <recommendedName>
        <fullName evidence="1">Microbial-type PARG catalytic domain-containing protein</fullName>
    </recommendedName>
</protein>